<evidence type="ECO:0000313" key="3">
    <source>
        <dbReference type="Proteomes" id="UP000029843"/>
    </source>
</evidence>
<dbReference type="AlphaFoldDB" id="A0A099K9N7"/>
<dbReference type="EMBL" id="JQED01000055">
    <property type="protein sequence ID" value="KGJ86985.1"/>
    <property type="molecule type" value="Genomic_DNA"/>
</dbReference>
<evidence type="ECO:0000313" key="2">
    <source>
        <dbReference type="EMBL" id="KGJ86985.1"/>
    </source>
</evidence>
<dbReference type="NCBIfam" id="NF040697">
    <property type="entry name" value="VPA1267_fam"/>
    <property type="match status" value="1"/>
</dbReference>
<name>A0A099K9N7_COLPS</name>
<feature type="compositionally biased region" description="Basic and acidic residues" evidence="1">
    <location>
        <begin position="84"/>
        <end position="104"/>
    </location>
</feature>
<protein>
    <submittedName>
        <fullName evidence="2">Uncharacterized protein</fullName>
    </submittedName>
</protein>
<gene>
    <name evidence="2" type="ORF">ND2E_0392</name>
</gene>
<feature type="region of interest" description="Disordered" evidence="1">
    <location>
        <begin position="83"/>
        <end position="107"/>
    </location>
</feature>
<organism evidence="2 3">
    <name type="scientific">Colwellia psychrerythraea</name>
    <name type="common">Vibrio psychroerythus</name>
    <dbReference type="NCBI Taxonomy" id="28229"/>
    <lineage>
        <taxon>Bacteria</taxon>
        <taxon>Pseudomonadati</taxon>
        <taxon>Pseudomonadota</taxon>
        <taxon>Gammaproteobacteria</taxon>
        <taxon>Alteromonadales</taxon>
        <taxon>Colwelliaceae</taxon>
        <taxon>Colwellia</taxon>
    </lineage>
</organism>
<accession>A0A099K9N7</accession>
<dbReference type="RefSeq" id="WP_223303692.1">
    <property type="nucleotide sequence ID" value="NZ_JQED01000055.1"/>
</dbReference>
<proteinExistence type="predicted"/>
<dbReference type="Proteomes" id="UP000029843">
    <property type="component" value="Unassembled WGS sequence"/>
</dbReference>
<dbReference type="InterPro" id="IPR049841">
    <property type="entry name" value="VPA1267-like"/>
</dbReference>
<comment type="caution">
    <text evidence="2">The sequence shown here is derived from an EMBL/GenBank/DDBJ whole genome shotgun (WGS) entry which is preliminary data.</text>
</comment>
<reference evidence="2 3" key="1">
    <citation type="submission" date="2014-08" db="EMBL/GenBank/DDBJ databases">
        <title>Genomic and Phenotypic Diversity of Colwellia psychrerythraea strains from Disparate Marine Basins.</title>
        <authorList>
            <person name="Techtmann S.M."/>
            <person name="Stelling S.C."/>
            <person name="Utturkar S.M."/>
            <person name="Alshibli N."/>
            <person name="Harris A."/>
            <person name="Brown S.D."/>
            <person name="Hazen T.C."/>
        </authorList>
    </citation>
    <scope>NUCLEOTIDE SEQUENCE [LARGE SCALE GENOMIC DNA]</scope>
    <source>
        <strain evidence="2 3">ND2E</strain>
    </source>
</reference>
<sequence length="150" mass="17037">MATAKGINGQQAAQQNLDKFRVWVATQSDEDFKQITRDGNLNRSQLAMEVGCGKSALTQNPNLKRELKALEDDLRKRNILPQLKDSDKKIDNKAKEYDSSDSPKRLNSKRLSLLEAENIELKSVIKGLKNQLERYGELTKTISEMGFMPR</sequence>
<evidence type="ECO:0000256" key="1">
    <source>
        <dbReference type="SAM" id="MobiDB-lite"/>
    </source>
</evidence>
<dbReference type="PATRIC" id="fig|28229.4.peg.3873"/>